<dbReference type="GeneTree" id="ENSGT00950000182812"/>
<dbReference type="Pfam" id="PF18658">
    <property type="entry name" value="zf-C2H2_12"/>
    <property type="match status" value="1"/>
</dbReference>
<dbReference type="PANTHER" id="PTHR45913:SF9">
    <property type="entry name" value="GENERAL TRANSCRIPTION FACTOR II-I REPEAT DOMAIN-CONTAINING PROTEIN 2-LIKE-RELATED"/>
    <property type="match status" value="1"/>
</dbReference>
<dbReference type="Pfam" id="PF05699">
    <property type="entry name" value="Dimer_Tnp_hAT"/>
    <property type="match status" value="1"/>
</dbReference>
<feature type="domain" description="HAT C-terminal dimerisation" evidence="1">
    <location>
        <begin position="523"/>
        <end position="584"/>
    </location>
</feature>
<accession>A0A8C5LZB9</accession>
<evidence type="ECO:0008006" key="5">
    <source>
        <dbReference type="Google" id="ProtNLM"/>
    </source>
</evidence>
<dbReference type="PANTHER" id="PTHR45913">
    <property type="entry name" value="EPM2A-INTERACTING PROTEIN 1"/>
    <property type="match status" value="1"/>
</dbReference>
<dbReference type="SUPFAM" id="SSF53098">
    <property type="entry name" value="Ribonuclease H-like"/>
    <property type="match status" value="1"/>
</dbReference>
<proteinExistence type="predicted"/>
<evidence type="ECO:0000259" key="1">
    <source>
        <dbReference type="Pfam" id="PF05699"/>
    </source>
</evidence>
<name>A0A8C5LZB9_9ANUR</name>
<dbReference type="Proteomes" id="UP000694569">
    <property type="component" value="Unplaced"/>
</dbReference>
<dbReference type="GO" id="GO:0046983">
    <property type="term" value="F:protein dimerization activity"/>
    <property type="evidence" value="ECO:0007669"/>
    <property type="project" value="InterPro"/>
</dbReference>
<protein>
    <recommendedName>
        <fullName evidence="5">General transcription factor II-I repeat domain-containing protein 2-like</fullName>
    </recommendedName>
</protein>
<evidence type="ECO:0000313" key="4">
    <source>
        <dbReference type="Proteomes" id="UP000694569"/>
    </source>
</evidence>
<feature type="domain" description="SPIN-DOC-like zinc-finger" evidence="2">
    <location>
        <begin position="17"/>
        <end position="72"/>
    </location>
</feature>
<dbReference type="InterPro" id="IPR008906">
    <property type="entry name" value="HATC_C_dom"/>
</dbReference>
<dbReference type="InterPro" id="IPR040647">
    <property type="entry name" value="SPIN-DOC_Znf-C2H2"/>
</dbReference>
<dbReference type="Ensembl" id="ENSLLET00000006808.1">
    <property type="protein sequence ID" value="ENSLLEP00000006536.1"/>
    <property type="gene ID" value="ENSLLEG00000004129.1"/>
</dbReference>
<keyword evidence="4" id="KW-1185">Reference proteome</keyword>
<evidence type="ECO:0000313" key="3">
    <source>
        <dbReference type="Ensembl" id="ENSLLEP00000006536.1"/>
    </source>
</evidence>
<dbReference type="InterPro" id="IPR012337">
    <property type="entry name" value="RNaseH-like_sf"/>
</dbReference>
<dbReference type="OrthoDB" id="8934564at2759"/>
<sequence>MSIKSKRKVDAEQRKFQERWTSDYFFVEHNKMATCLICNEKVAVLKDYNLKRHYNTKHADQCAKYNREERERQIVQLQKGLSMQQNQFKRAKKECDAAVEASYVVCEQVAKAGKPFTEGQFLKDCMVKVADILCPEKASLFRNISLSANTVAERISELSDNIYDQLCSKATKFSFYSLALDESTDINDTAQLAVFLRGINDQFEVTEELLSLIAMHGQTTGSNIFQNLCDVINGASLPWNKLVGITTDGAPSMTGKRNGLVALVQRKLEEENADPAIALHCIIHQQALCSKCLKVENIMPVVVKCINHIRTRGLQHRQFRTFLQEIGAAYGDVLYFTEVRWLSRGNVLKRFFELREEIKTFLMDGRLDVPELDDPKWVMDLAFLVDLTHELNKLNLKLQGPNQFVTVAFDSVKAFSLKLQLWKTQFTQKNLSHFPTFKSIFEEKSGELSMLGVDKYVAAMENLQQEFDQRFAVFTIHNATFQLFADPFSFDVNSAPNVLQMELIDLQCSTDLKAKFRDAQGSPEMIAQFLRELQVTFPELSKLFKRVMCLFGSTYLCEKLFSTMNFNKSRTRSRLTDAHLQAVVRVSAANSIKADLAHLLQSKHCQASGSNLSLRPLSYKDFLKNHMQLK</sequence>
<organism evidence="3 4">
    <name type="scientific">Leptobrachium leishanense</name>
    <name type="common">Leishan spiny toad</name>
    <dbReference type="NCBI Taxonomy" id="445787"/>
    <lineage>
        <taxon>Eukaryota</taxon>
        <taxon>Metazoa</taxon>
        <taxon>Chordata</taxon>
        <taxon>Craniata</taxon>
        <taxon>Vertebrata</taxon>
        <taxon>Euteleostomi</taxon>
        <taxon>Amphibia</taxon>
        <taxon>Batrachia</taxon>
        <taxon>Anura</taxon>
        <taxon>Pelobatoidea</taxon>
        <taxon>Megophryidae</taxon>
        <taxon>Leptobrachium</taxon>
    </lineage>
</organism>
<reference evidence="3" key="1">
    <citation type="submission" date="2025-08" db="UniProtKB">
        <authorList>
            <consortium name="Ensembl"/>
        </authorList>
    </citation>
    <scope>IDENTIFICATION</scope>
</reference>
<dbReference type="AlphaFoldDB" id="A0A8C5LZB9"/>
<evidence type="ECO:0000259" key="2">
    <source>
        <dbReference type="Pfam" id="PF18658"/>
    </source>
</evidence>
<reference evidence="3" key="2">
    <citation type="submission" date="2025-09" db="UniProtKB">
        <authorList>
            <consortium name="Ensembl"/>
        </authorList>
    </citation>
    <scope>IDENTIFICATION</scope>
</reference>